<proteinExistence type="predicted"/>
<organism evidence="1 2">
    <name type="scientific">Bradyrhizobium erythrophlei</name>
    <dbReference type="NCBI Taxonomy" id="1437360"/>
    <lineage>
        <taxon>Bacteria</taxon>
        <taxon>Pseudomonadati</taxon>
        <taxon>Pseudomonadota</taxon>
        <taxon>Alphaproteobacteria</taxon>
        <taxon>Hyphomicrobiales</taxon>
        <taxon>Nitrobacteraceae</taxon>
        <taxon>Bradyrhizobium</taxon>
    </lineage>
</organism>
<reference evidence="1 2" key="1">
    <citation type="submission" date="2016-11" db="EMBL/GenBank/DDBJ databases">
        <authorList>
            <person name="Jaros S."/>
            <person name="Januszkiewicz K."/>
            <person name="Wedrychowicz H."/>
        </authorList>
    </citation>
    <scope>NUCLEOTIDE SEQUENCE [LARGE SCALE GENOMIC DNA]</scope>
    <source>
        <strain evidence="1 2">GAS138</strain>
    </source>
</reference>
<evidence type="ECO:0000313" key="1">
    <source>
        <dbReference type="EMBL" id="SHG99159.1"/>
    </source>
</evidence>
<dbReference type="EMBL" id="LT670817">
    <property type="protein sequence ID" value="SHG99159.1"/>
    <property type="molecule type" value="Genomic_DNA"/>
</dbReference>
<dbReference type="RefSeq" id="WP_154072273.1">
    <property type="nucleotide sequence ID" value="NZ_LT670817.1"/>
</dbReference>
<sequence>MDIKRRLPKARFEQIEFLDERAVLTDIKARRGKGNLERLEAEAKKRGYELLETEDEVLGLRQRFEVREPIRPGYGESGTPVVEVEFELVMQSLRKRDSRDHGAIAAATIRAGRNVETQEILLEAPEGKFLEAREFVFEADQLIETQSWWSAVWHCLLNSCGPVIAGALVACSGSFIAYVGCVLAAAGGCGVKCAACATCNCRWWCRWAASCCHQ</sequence>
<gene>
    <name evidence="1" type="ORF">SAMN05443248_3302</name>
</gene>
<dbReference type="Proteomes" id="UP000189796">
    <property type="component" value="Chromosome I"/>
</dbReference>
<accession>A0A1M5PCG5</accession>
<name>A0A1M5PCG5_9BRAD</name>
<evidence type="ECO:0000313" key="2">
    <source>
        <dbReference type="Proteomes" id="UP000189796"/>
    </source>
</evidence>
<dbReference type="AlphaFoldDB" id="A0A1M5PCG5"/>
<protein>
    <submittedName>
        <fullName evidence="1">Uncharacterized protein</fullName>
    </submittedName>
</protein>